<dbReference type="Gene3D" id="1.10.10.10">
    <property type="entry name" value="Winged helix-like DNA-binding domain superfamily/Winged helix DNA-binding domain"/>
    <property type="match status" value="1"/>
</dbReference>
<comment type="caution">
    <text evidence="6">The sequence shown here is derived from an EMBL/GenBank/DDBJ whole genome shotgun (WGS) entry which is preliminary data.</text>
</comment>
<dbReference type="InterPro" id="IPR005119">
    <property type="entry name" value="LysR_subst-bd"/>
</dbReference>
<keyword evidence="4" id="KW-0804">Transcription</keyword>
<feature type="domain" description="HTH lysR-type" evidence="5">
    <location>
        <begin position="15"/>
        <end position="72"/>
    </location>
</feature>
<keyword evidence="7" id="KW-1185">Reference proteome</keyword>
<evidence type="ECO:0000313" key="6">
    <source>
        <dbReference type="EMBL" id="GGC96823.1"/>
    </source>
</evidence>
<dbReference type="Proteomes" id="UP000597761">
    <property type="component" value="Unassembled WGS sequence"/>
</dbReference>
<dbReference type="InterPro" id="IPR050950">
    <property type="entry name" value="HTH-type_LysR_regulators"/>
</dbReference>
<dbReference type="EMBL" id="BMJI01000018">
    <property type="protein sequence ID" value="GGC96823.1"/>
    <property type="molecule type" value="Genomic_DNA"/>
</dbReference>
<gene>
    <name evidence="6" type="ORF">GCM10011512_24810</name>
</gene>
<dbReference type="PROSITE" id="PS50931">
    <property type="entry name" value="HTH_LYSR"/>
    <property type="match status" value="1"/>
</dbReference>
<dbReference type="Pfam" id="PF00126">
    <property type="entry name" value="HTH_1"/>
    <property type="match status" value="1"/>
</dbReference>
<comment type="similarity">
    <text evidence="1">Belongs to the LysR transcriptional regulatory family.</text>
</comment>
<dbReference type="SUPFAM" id="SSF46785">
    <property type="entry name" value="Winged helix' DNA-binding domain"/>
    <property type="match status" value="1"/>
</dbReference>
<evidence type="ECO:0000256" key="4">
    <source>
        <dbReference type="ARBA" id="ARBA00023163"/>
    </source>
</evidence>
<evidence type="ECO:0000259" key="5">
    <source>
        <dbReference type="PROSITE" id="PS50931"/>
    </source>
</evidence>
<keyword evidence="2" id="KW-0805">Transcription regulation</keyword>
<keyword evidence="3" id="KW-0238">DNA-binding</keyword>
<sequence length="307" mass="33639">MLSISGSHEYREPAMELRQMEYLVTLADEQQFTRAAAICGVSQSGLSAAIRSLEDELGVSLFHRTTRRVEPTDAGHALLAHARTILAQAAAARDAVGRTTDQLTGRLRIGTEQCLGAVDVNALLERLHHRHPLVELHYVQAGSHELTAQVRDDRLDIAFIATGDHLGTLDRTELGQQPLVLLAHPGHELATGDAVDWAELTDQDWVDFHDSWAIRSLNDDACNAHGVRRRIRCAVNDVHTLLDLVHRRLGIAIVPQHVAAKPQAAGLVTRTMPVDAPRWTVTAISRSDSHATTRRLLSLLSTEALAA</sequence>
<reference evidence="7" key="1">
    <citation type="journal article" date="2019" name="Int. J. Syst. Evol. Microbiol.">
        <title>The Global Catalogue of Microorganisms (GCM) 10K type strain sequencing project: providing services to taxonomists for standard genome sequencing and annotation.</title>
        <authorList>
            <consortium name="The Broad Institute Genomics Platform"/>
            <consortium name="The Broad Institute Genome Sequencing Center for Infectious Disease"/>
            <person name="Wu L."/>
            <person name="Ma J."/>
        </authorList>
    </citation>
    <scope>NUCLEOTIDE SEQUENCE [LARGE SCALE GENOMIC DNA]</scope>
    <source>
        <strain evidence="7">CGMCC 1.15480</strain>
    </source>
</reference>
<evidence type="ECO:0000313" key="7">
    <source>
        <dbReference type="Proteomes" id="UP000597761"/>
    </source>
</evidence>
<organism evidence="6 7">
    <name type="scientific">Tersicoccus solisilvae</name>
    <dbReference type="NCBI Taxonomy" id="1882339"/>
    <lineage>
        <taxon>Bacteria</taxon>
        <taxon>Bacillati</taxon>
        <taxon>Actinomycetota</taxon>
        <taxon>Actinomycetes</taxon>
        <taxon>Micrococcales</taxon>
        <taxon>Micrococcaceae</taxon>
        <taxon>Tersicoccus</taxon>
    </lineage>
</organism>
<dbReference type="SUPFAM" id="SSF53850">
    <property type="entry name" value="Periplasmic binding protein-like II"/>
    <property type="match status" value="1"/>
</dbReference>
<evidence type="ECO:0000256" key="3">
    <source>
        <dbReference type="ARBA" id="ARBA00023125"/>
    </source>
</evidence>
<evidence type="ECO:0000256" key="1">
    <source>
        <dbReference type="ARBA" id="ARBA00009437"/>
    </source>
</evidence>
<dbReference type="Pfam" id="PF03466">
    <property type="entry name" value="LysR_substrate"/>
    <property type="match status" value="1"/>
</dbReference>
<evidence type="ECO:0000256" key="2">
    <source>
        <dbReference type="ARBA" id="ARBA00023015"/>
    </source>
</evidence>
<name>A0ABQ1PGB2_9MICC</name>
<dbReference type="RefSeq" id="WP_229660012.1">
    <property type="nucleotide sequence ID" value="NZ_BMJI01000018.1"/>
</dbReference>
<dbReference type="PANTHER" id="PTHR30419">
    <property type="entry name" value="HTH-TYPE TRANSCRIPTIONAL REGULATOR YBHD"/>
    <property type="match status" value="1"/>
</dbReference>
<dbReference type="PRINTS" id="PR00039">
    <property type="entry name" value="HTHLYSR"/>
</dbReference>
<accession>A0ABQ1PGB2</accession>
<dbReference type="InterPro" id="IPR036388">
    <property type="entry name" value="WH-like_DNA-bd_sf"/>
</dbReference>
<dbReference type="InterPro" id="IPR000847">
    <property type="entry name" value="LysR_HTH_N"/>
</dbReference>
<dbReference type="Gene3D" id="3.40.190.10">
    <property type="entry name" value="Periplasmic binding protein-like II"/>
    <property type="match status" value="2"/>
</dbReference>
<proteinExistence type="inferred from homology"/>
<dbReference type="PANTHER" id="PTHR30419:SF31">
    <property type="entry name" value="BLR3139 PROTEIN"/>
    <property type="match status" value="1"/>
</dbReference>
<dbReference type="InterPro" id="IPR036390">
    <property type="entry name" value="WH_DNA-bd_sf"/>
</dbReference>
<protein>
    <submittedName>
        <fullName evidence="6">Transcriptional regulator</fullName>
    </submittedName>
</protein>